<dbReference type="CDD" id="cd00266">
    <property type="entry name" value="MADS_SRF_like"/>
    <property type="match status" value="1"/>
</dbReference>
<evidence type="ECO:0000256" key="3">
    <source>
        <dbReference type="ARBA" id="ARBA00023125"/>
    </source>
</evidence>
<gene>
    <name evidence="7" type="ORF">CDL12_19359</name>
</gene>
<dbReference type="EMBL" id="NKXS01003919">
    <property type="protein sequence ID" value="PIN08070.1"/>
    <property type="molecule type" value="Genomic_DNA"/>
</dbReference>
<dbReference type="PRINTS" id="PR00404">
    <property type="entry name" value="MADSDOMAIN"/>
</dbReference>
<comment type="caution">
    <text evidence="7">The sequence shown here is derived from an EMBL/GenBank/DDBJ whole genome shotgun (WGS) entry which is preliminary data.</text>
</comment>
<keyword evidence="8" id="KW-1185">Reference proteome</keyword>
<name>A0A2G9GST0_9LAMI</name>
<keyword evidence="2" id="KW-0805">Transcription regulation</keyword>
<dbReference type="InterPro" id="IPR033897">
    <property type="entry name" value="SRF-like_MADS-box"/>
</dbReference>
<evidence type="ECO:0000256" key="2">
    <source>
        <dbReference type="ARBA" id="ARBA00023015"/>
    </source>
</evidence>
<evidence type="ECO:0000313" key="7">
    <source>
        <dbReference type="EMBL" id="PIN08070.1"/>
    </source>
</evidence>
<evidence type="ECO:0000259" key="6">
    <source>
        <dbReference type="PROSITE" id="PS50066"/>
    </source>
</evidence>
<dbReference type="AlphaFoldDB" id="A0A2G9GST0"/>
<dbReference type="GO" id="GO:0000978">
    <property type="term" value="F:RNA polymerase II cis-regulatory region sequence-specific DNA binding"/>
    <property type="evidence" value="ECO:0007669"/>
    <property type="project" value="TreeGrafter"/>
</dbReference>
<dbReference type="GO" id="GO:0046983">
    <property type="term" value="F:protein dimerization activity"/>
    <property type="evidence" value="ECO:0007669"/>
    <property type="project" value="InterPro"/>
</dbReference>
<dbReference type="PANTHER" id="PTHR11945">
    <property type="entry name" value="MADS BOX PROTEIN"/>
    <property type="match status" value="1"/>
</dbReference>
<dbReference type="GO" id="GO:0005634">
    <property type="term" value="C:nucleus"/>
    <property type="evidence" value="ECO:0007669"/>
    <property type="project" value="UniProtKB-SubCell"/>
</dbReference>
<evidence type="ECO:0000256" key="1">
    <source>
        <dbReference type="ARBA" id="ARBA00004123"/>
    </source>
</evidence>
<reference evidence="8" key="1">
    <citation type="journal article" date="2018" name="Gigascience">
        <title>Genome assembly of the Pink Ipe (Handroanthus impetiginosus, Bignoniaceae), a highly valued, ecologically keystone Neotropical timber forest tree.</title>
        <authorList>
            <person name="Silva-Junior O.B."/>
            <person name="Grattapaglia D."/>
            <person name="Novaes E."/>
            <person name="Collevatti R.G."/>
        </authorList>
    </citation>
    <scope>NUCLEOTIDE SEQUENCE [LARGE SCALE GENOMIC DNA]</scope>
    <source>
        <strain evidence="8">cv. UFG-1</strain>
    </source>
</reference>
<dbReference type="Proteomes" id="UP000231279">
    <property type="component" value="Unassembled WGS sequence"/>
</dbReference>
<dbReference type="SUPFAM" id="SSF55455">
    <property type="entry name" value="SRF-like"/>
    <property type="match status" value="1"/>
</dbReference>
<evidence type="ECO:0000256" key="5">
    <source>
        <dbReference type="ARBA" id="ARBA00023242"/>
    </source>
</evidence>
<dbReference type="PROSITE" id="PS50066">
    <property type="entry name" value="MADS_BOX_2"/>
    <property type="match status" value="1"/>
</dbReference>
<organism evidence="7 8">
    <name type="scientific">Handroanthus impetiginosus</name>
    <dbReference type="NCBI Taxonomy" id="429701"/>
    <lineage>
        <taxon>Eukaryota</taxon>
        <taxon>Viridiplantae</taxon>
        <taxon>Streptophyta</taxon>
        <taxon>Embryophyta</taxon>
        <taxon>Tracheophyta</taxon>
        <taxon>Spermatophyta</taxon>
        <taxon>Magnoliopsida</taxon>
        <taxon>eudicotyledons</taxon>
        <taxon>Gunneridae</taxon>
        <taxon>Pentapetalae</taxon>
        <taxon>asterids</taxon>
        <taxon>lamiids</taxon>
        <taxon>Lamiales</taxon>
        <taxon>Bignoniaceae</taxon>
        <taxon>Crescentiina</taxon>
        <taxon>Tabebuia alliance</taxon>
        <taxon>Handroanthus</taxon>
    </lineage>
</organism>
<dbReference type="Pfam" id="PF00319">
    <property type="entry name" value="SRF-TF"/>
    <property type="match status" value="1"/>
</dbReference>
<feature type="domain" description="MADS-box" evidence="6">
    <location>
        <begin position="1"/>
        <end position="51"/>
    </location>
</feature>
<keyword evidence="5" id="KW-0539">Nucleus</keyword>
<dbReference type="GO" id="GO:0045944">
    <property type="term" value="P:positive regulation of transcription by RNA polymerase II"/>
    <property type="evidence" value="ECO:0007669"/>
    <property type="project" value="InterPro"/>
</dbReference>
<dbReference type="InterPro" id="IPR036879">
    <property type="entry name" value="TF_MADSbox_sf"/>
</dbReference>
<keyword evidence="4" id="KW-0804">Transcription</keyword>
<dbReference type="OrthoDB" id="601557at2759"/>
<comment type="subcellular location">
    <subcellularLocation>
        <location evidence="1">Nucleus</location>
    </subcellularLocation>
</comment>
<proteinExistence type="predicted"/>
<evidence type="ECO:0000256" key="4">
    <source>
        <dbReference type="ARBA" id="ARBA00023163"/>
    </source>
</evidence>
<sequence>MGRAKLKLELISKEKSRILTFKKRKQGLFTKLHQLTTLCDVNACMIIYGPKQEHGATEPEIWPQNLEEVRRIIGLYEAKNRGNGSSSGNNRTSTFGLSDFFHERKRKIEEEIVRLRRKNMEAKYPTPVELLNFSTEVELREFGALLKNKAEIVKSRIEFLKGNRGGGLINENQSHDFGFFYESTAAAMGDPVISGNIPMAVPQYYQPPVVPPLPPLYMQCAPPPPPLYMQCFEMGGMSLPQVQFPLSKQINCGNDDIVEDILQCPAGGMGGVAPLLYLQCAGMDGETPPQPLPLPFLSSWEINYGNDDIFQYV</sequence>
<keyword evidence="3" id="KW-0238">DNA-binding</keyword>
<accession>A0A2G9GST0</accession>
<dbReference type="Gene3D" id="3.40.1810.10">
    <property type="entry name" value="Transcription factor, MADS-box"/>
    <property type="match status" value="1"/>
</dbReference>
<dbReference type="GO" id="GO:0000981">
    <property type="term" value="F:DNA-binding transcription factor activity, RNA polymerase II-specific"/>
    <property type="evidence" value="ECO:0007669"/>
    <property type="project" value="InterPro"/>
</dbReference>
<evidence type="ECO:0000313" key="8">
    <source>
        <dbReference type="Proteomes" id="UP000231279"/>
    </source>
</evidence>
<dbReference type="SMART" id="SM00432">
    <property type="entry name" value="MADS"/>
    <property type="match status" value="1"/>
</dbReference>
<protein>
    <submittedName>
        <fullName evidence="7">MADS box transcription factor</fullName>
    </submittedName>
</protein>
<dbReference type="InterPro" id="IPR002100">
    <property type="entry name" value="TF_MADSbox"/>
</dbReference>
<dbReference type="PANTHER" id="PTHR11945:SF176">
    <property type="entry name" value="MADS-BOX TRANSCRIPTION FACTOR FAMILY PROTEIN"/>
    <property type="match status" value="1"/>
</dbReference>